<dbReference type="PANTHER" id="PTHR43133:SF8">
    <property type="entry name" value="RNA POLYMERASE SIGMA FACTOR HI_1459-RELATED"/>
    <property type="match status" value="1"/>
</dbReference>
<keyword evidence="5" id="KW-0804">Transcription</keyword>
<name>A0ABT8TPA9_9ACTN</name>
<feature type="domain" description="RNA polymerase sigma-70 region 2" evidence="7">
    <location>
        <begin position="40"/>
        <end position="101"/>
    </location>
</feature>
<evidence type="ECO:0000313" key="8">
    <source>
        <dbReference type="EMBL" id="MDO3395204.1"/>
    </source>
</evidence>
<dbReference type="PANTHER" id="PTHR43133">
    <property type="entry name" value="RNA POLYMERASE ECF-TYPE SIGMA FACTO"/>
    <property type="match status" value="1"/>
</dbReference>
<evidence type="ECO:0000256" key="2">
    <source>
        <dbReference type="ARBA" id="ARBA00023015"/>
    </source>
</evidence>
<dbReference type="InterPro" id="IPR039425">
    <property type="entry name" value="RNA_pol_sigma-70-like"/>
</dbReference>
<dbReference type="SUPFAM" id="SSF88659">
    <property type="entry name" value="Sigma3 and sigma4 domains of RNA polymerase sigma factors"/>
    <property type="match status" value="1"/>
</dbReference>
<evidence type="ECO:0000256" key="1">
    <source>
        <dbReference type="ARBA" id="ARBA00010641"/>
    </source>
</evidence>
<keyword evidence="2" id="KW-0805">Transcription regulation</keyword>
<dbReference type="InterPro" id="IPR014284">
    <property type="entry name" value="RNA_pol_sigma-70_dom"/>
</dbReference>
<dbReference type="InterPro" id="IPR013324">
    <property type="entry name" value="RNA_pol_sigma_r3/r4-like"/>
</dbReference>
<dbReference type="NCBIfam" id="TIGR02937">
    <property type="entry name" value="sigma70-ECF"/>
    <property type="match status" value="1"/>
</dbReference>
<sequence length="197" mass="22163">MQLPEPTPSGPARADGRSQISDAELLRRIREGHTEAWDVLVDRHQQLVYSVALRSGLEPQDAVDVAQSSFLALLESQDSLQDGERLVGWLVTVTRRQAWKVRERRHRERPAAEPQDLATDEQVDSGGLLDWEQLSVLHAAVDQLGSPCRELIRALYLDARQPTYTQVARELGRAVGGIGPLRGRCLERLRRMLEETS</sequence>
<evidence type="ECO:0000256" key="5">
    <source>
        <dbReference type="ARBA" id="ARBA00023163"/>
    </source>
</evidence>
<proteinExistence type="inferred from homology"/>
<dbReference type="EMBL" id="JAULSC010000003">
    <property type="protein sequence ID" value="MDO3395204.1"/>
    <property type="molecule type" value="Genomic_DNA"/>
</dbReference>
<gene>
    <name evidence="8" type="ORF">QWJ41_05705</name>
</gene>
<evidence type="ECO:0000313" key="9">
    <source>
        <dbReference type="Proteomes" id="UP001168363"/>
    </source>
</evidence>
<dbReference type="InterPro" id="IPR013325">
    <property type="entry name" value="RNA_pol_sigma_r2"/>
</dbReference>
<keyword evidence="3" id="KW-0731">Sigma factor</keyword>
<dbReference type="InterPro" id="IPR036388">
    <property type="entry name" value="WH-like_DNA-bd_sf"/>
</dbReference>
<dbReference type="Proteomes" id="UP001168363">
    <property type="component" value="Unassembled WGS sequence"/>
</dbReference>
<dbReference type="RefSeq" id="WP_302706343.1">
    <property type="nucleotide sequence ID" value="NZ_JAULSC010000003.1"/>
</dbReference>
<evidence type="ECO:0000256" key="4">
    <source>
        <dbReference type="ARBA" id="ARBA00023125"/>
    </source>
</evidence>
<evidence type="ECO:0000256" key="6">
    <source>
        <dbReference type="SAM" id="MobiDB-lite"/>
    </source>
</evidence>
<dbReference type="Gene3D" id="1.10.1740.10">
    <property type="match status" value="1"/>
</dbReference>
<accession>A0ABT8TPA9</accession>
<dbReference type="SUPFAM" id="SSF88946">
    <property type="entry name" value="Sigma2 domain of RNA polymerase sigma factors"/>
    <property type="match status" value="1"/>
</dbReference>
<reference evidence="8" key="1">
    <citation type="submission" date="2023-06" db="EMBL/GenBank/DDBJ databases">
        <title>Genome sequence of Nocardioides sp. SOB44.</title>
        <authorList>
            <person name="Zhang G."/>
        </authorList>
    </citation>
    <scope>NUCLEOTIDE SEQUENCE</scope>
    <source>
        <strain evidence="8">SOB44</strain>
    </source>
</reference>
<dbReference type="InterPro" id="IPR007627">
    <property type="entry name" value="RNA_pol_sigma70_r2"/>
</dbReference>
<dbReference type="Pfam" id="PF04542">
    <property type="entry name" value="Sigma70_r2"/>
    <property type="match status" value="1"/>
</dbReference>
<comment type="similarity">
    <text evidence="1">Belongs to the sigma-70 factor family. ECF subfamily.</text>
</comment>
<organism evidence="8 9">
    <name type="scientific">Nocardioides cremeus</name>
    <dbReference type="NCBI Taxonomy" id="3058044"/>
    <lineage>
        <taxon>Bacteria</taxon>
        <taxon>Bacillati</taxon>
        <taxon>Actinomycetota</taxon>
        <taxon>Actinomycetes</taxon>
        <taxon>Propionibacteriales</taxon>
        <taxon>Nocardioidaceae</taxon>
        <taxon>Nocardioides</taxon>
    </lineage>
</organism>
<evidence type="ECO:0000259" key="7">
    <source>
        <dbReference type="Pfam" id="PF04542"/>
    </source>
</evidence>
<feature type="region of interest" description="Disordered" evidence="6">
    <location>
        <begin position="1"/>
        <end position="20"/>
    </location>
</feature>
<keyword evidence="9" id="KW-1185">Reference proteome</keyword>
<dbReference type="Gene3D" id="1.10.10.10">
    <property type="entry name" value="Winged helix-like DNA-binding domain superfamily/Winged helix DNA-binding domain"/>
    <property type="match status" value="1"/>
</dbReference>
<keyword evidence="4" id="KW-0238">DNA-binding</keyword>
<evidence type="ECO:0000256" key="3">
    <source>
        <dbReference type="ARBA" id="ARBA00023082"/>
    </source>
</evidence>
<protein>
    <submittedName>
        <fullName evidence="8">Sigma-70 family RNA polymerase sigma factor</fullName>
    </submittedName>
</protein>
<comment type="caution">
    <text evidence="8">The sequence shown here is derived from an EMBL/GenBank/DDBJ whole genome shotgun (WGS) entry which is preliminary data.</text>
</comment>